<evidence type="ECO:0000313" key="3">
    <source>
        <dbReference type="EMBL" id="NEZ48026.1"/>
    </source>
</evidence>
<dbReference type="AlphaFoldDB" id="A0A6M0RCM0"/>
<dbReference type="EMBL" id="SXDP01000021">
    <property type="protein sequence ID" value="NEZ48026.1"/>
    <property type="molecule type" value="Genomic_DNA"/>
</dbReference>
<evidence type="ECO:0000256" key="1">
    <source>
        <dbReference type="SAM" id="MobiDB-lite"/>
    </source>
</evidence>
<reference evidence="3 4" key="1">
    <citation type="submission" date="2019-04" db="EMBL/GenBank/DDBJ databases">
        <title>Genome sequencing of Clostridium botulinum Groups I-IV and Clostridium butyricum.</title>
        <authorList>
            <person name="Brunt J."/>
            <person name="Van Vliet A.H.M."/>
            <person name="Stringer S.C."/>
            <person name="Carter A.T."/>
            <person name="Peck M.W."/>
        </authorList>
    </citation>
    <scope>NUCLEOTIDE SEQUENCE [LARGE SCALE GENOMIC DNA]</scope>
    <source>
        <strain evidence="3 4">IFR 18/094</strain>
    </source>
</reference>
<name>A0A6M0RCM0_9CLOT</name>
<feature type="domain" description="Dit-like phage tail protein N-terminal" evidence="2">
    <location>
        <begin position="12"/>
        <end position="124"/>
    </location>
</feature>
<dbReference type="Proteomes" id="UP000473885">
    <property type="component" value="Unassembled WGS sequence"/>
</dbReference>
<keyword evidence="4" id="KW-1185">Reference proteome</keyword>
<dbReference type="RefSeq" id="WP_163250047.1">
    <property type="nucleotide sequence ID" value="NZ_SXDP01000021.1"/>
</dbReference>
<organism evidence="3 4">
    <name type="scientific">Clostridium niameyense</name>
    <dbReference type="NCBI Taxonomy" id="1622073"/>
    <lineage>
        <taxon>Bacteria</taxon>
        <taxon>Bacillati</taxon>
        <taxon>Bacillota</taxon>
        <taxon>Clostridia</taxon>
        <taxon>Eubacteriales</taxon>
        <taxon>Clostridiaceae</taxon>
        <taxon>Clostridium</taxon>
    </lineage>
</organism>
<evidence type="ECO:0000313" key="4">
    <source>
        <dbReference type="Proteomes" id="UP000473885"/>
    </source>
</evidence>
<accession>A0A6M0RCM0</accession>
<protein>
    <recommendedName>
        <fullName evidence="2">Dit-like phage tail protein N-terminal domain-containing protein</fullName>
    </recommendedName>
</protein>
<evidence type="ECO:0000259" key="2">
    <source>
        <dbReference type="Pfam" id="PF21821"/>
    </source>
</evidence>
<dbReference type="Pfam" id="PF21821">
    <property type="entry name" value="Dit_like"/>
    <property type="match status" value="1"/>
</dbReference>
<feature type="region of interest" description="Disordered" evidence="1">
    <location>
        <begin position="144"/>
        <end position="201"/>
    </location>
</feature>
<comment type="caution">
    <text evidence="3">The sequence shown here is derived from an EMBL/GenBank/DDBJ whole genome shotgun (WGS) entry which is preliminary data.</text>
</comment>
<proteinExistence type="predicted"/>
<dbReference type="InterPro" id="IPR048494">
    <property type="entry name" value="Dit-like_N"/>
</dbReference>
<sequence>MPNLCKLGDVYFTIVEEESYTYSNSITDRAVEKGSNISDHAKRNPVKVKISGIITGKNSYPQEQLTKLRNYSSNRNIVRYVGVQRFGTMMIESFDNEHTKEIEDGIKFSIDLREVIICKQVAVNVNTGCFNIPDIEKLKEQLEEQKKAKEEAKRNNKKTSSSSSRTVKSTRAKVTPKSKKGRQTKQPKKKKSVLQNIVSRY</sequence>
<gene>
    <name evidence="3" type="ORF">FDF74_12680</name>
</gene>
<feature type="compositionally biased region" description="Low complexity" evidence="1">
    <location>
        <begin position="158"/>
        <end position="167"/>
    </location>
</feature>
<feature type="compositionally biased region" description="Basic residues" evidence="1">
    <location>
        <begin position="168"/>
        <end position="192"/>
    </location>
</feature>
<feature type="compositionally biased region" description="Basic and acidic residues" evidence="1">
    <location>
        <begin position="144"/>
        <end position="154"/>
    </location>
</feature>